<evidence type="ECO:0000259" key="14">
    <source>
        <dbReference type="PROSITE" id="PS51352"/>
    </source>
</evidence>
<evidence type="ECO:0000313" key="16">
    <source>
        <dbReference type="Proteomes" id="UP000245539"/>
    </source>
</evidence>
<evidence type="ECO:0000256" key="11">
    <source>
        <dbReference type="ARBA" id="ARBA00042639"/>
    </source>
</evidence>
<dbReference type="PIRSF" id="PIRSF000239">
    <property type="entry name" value="AHPC"/>
    <property type="match status" value="1"/>
</dbReference>
<dbReference type="PROSITE" id="PS51352">
    <property type="entry name" value="THIOREDOXIN_2"/>
    <property type="match status" value="1"/>
</dbReference>
<dbReference type="InterPro" id="IPR000866">
    <property type="entry name" value="AhpC/TSA"/>
</dbReference>
<evidence type="ECO:0000256" key="10">
    <source>
        <dbReference type="ARBA" id="ARBA00038489"/>
    </source>
</evidence>
<dbReference type="RefSeq" id="WP_109839842.1">
    <property type="nucleotide sequence ID" value="NZ_QGKM01000104.1"/>
</dbReference>
<evidence type="ECO:0000256" key="1">
    <source>
        <dbReference type="ARBA" id="ARBA00003330"/>
    </source>
</evidence>
<comment type="caution">
    <text evidence="15">The sequence shown here is derived from an EMBL/GenBank/DDBJ whole genome shotgun (WGS) entry which is preliminary data.</text>
</comment>
<evidence type="ECO:0000256" key="7">
    <source>
        <dbReference type="ARBA" id="ARBA00023157"/>
    </source>
</evidence>
<dbReference type="Proteomes" id="UP000245539">
    <property type="component" value="Unassembled WGS sequence"/>
</dbReference>
<comment type="subunit">
    <text evidence="2">Monomer.</text>
</comment>
<comment type="function">
    <text evidence="1">Thiol-specific peroxidase that catalyzes the reduction of hydrogen peroxide and organic hydroperoxides to water and alcohols, respectively. Plays a role in cell protection against oxidative stress by detoxifying peroxides and as sensor of hydrogen peroxide-mediated signaling events.</text>
</comment>
<dbReference type="EMBL" id="QGKM01000104">
    <property type="protein sequence ID" value="PWQ92257.1"/>
    <property type="molecule type" value="Genomic_DNA"/>
</dbReference>
<keyword evidence="5" id="KW-0049">Antioxidant</keyword>
<feature type="domain" description="Thioredoxin" evidence="14">
    <location>
        <begin position="4"/>
        <end position="156"/>
    </location>
</feature>
<name>A0A317C1M4_9GAMM</name>
<dbReference type="PANTHER" id="PTHR42801:SF4">
    <property type="entry name" value="AHPC_TSA FAMILY PROTEIN"/>
    <property type="match status" value="1"/>
</dbReference>
<keyword evidence="4 15" id="KW-0575">Peroxidase</keyword>
<dbReference type="NCBIfam" id="NF006960">
    <property type="entry name" value="PRK09437.1"/>
    <property type="match status" value="1"/>
</dbReference>
<feature type="active site" description="Cysteine sulfenic acid (-SOH) intermediate; for peroxidase activity" evidence="13">
    <location>
        <position position="47"/>
    </location>
</feature>
<evidence type="ECO:0000313" key="15">
    <source>
        <dbReference type="EMBL" id="PWQ92257.1"/>
    </source>
</evidence>
<evidence type="ECO:0000256" key="2">
    <source>
        <dbReference type="ARBA" id="ARBA00011245"/>
    </source>
</evidence>
<comment type="catalytic activity">
    <reaction evidence="12">
        <text>a hydroperoxide + [thioredoxin]-dithiol = an alcohol + [thioredoxin]-disulfide + H2O</text>
        <dbReference type="Rhea" id="RHEA:62620"/>
        <dbReference type="Rhea" id="RHEA-COMP:10698"/>
        <dbReference type="Rhea" id="RHEA-COMP:10700"/>
        <dbReference type="ChEBI" id="CHEBI:15377"/>
        <dbReference type="ChEBI" id="CHEBI:29950"/>
        <dbReference type="ChEBI" id="CHEBI:30879"/>
        <dbReference type="ChEBI" id="CHEBI:35924"/>
        <dbReference type="ChEBI" id="CHEBI:50058"/>
        <dbReference type="EC" id="1.11.1.24"/>
    </reaction>
</comment>
<dbReference type="GO" id="GO:0045454">
    <property type="term" value="P:cell redox homeostasis"/>
    <property type="evidence" value="ECO:0007669"/>
    <property type="project" value="TreeGrafter"/>
</dbReference>
<evidence type="ECO:0000256" key="4">
    <source>
        <dbReference type="ARBA" id="ARBA00022559"/>
    </source>
</evidence>
<dbReference type="GO" id="GO:0005737">
    <property type="term" value="C:cytoplasm"/>
    <property type="evidence" value="ECO:0007669"/>
    <property type="project" value="TreeGrafter"/>
</dbReference>
<gene>
    <name evidence="15" type="ORF">DKW60_22150</name>
</gene>
<dbReference type="InterPro" id="IPR013766">
    <property type="entry name" value="Thioredoxin_domain"/>
</dbReference>
<dbReference type="AlphaFoldDB" id="A0A317C1M4"/>
<dbReference type="PANTHER" id="PTHR42801">
    <property type="entry name" value="THIOREDOXIN-DEPENDENT PEROXIDE REDUCTASE"/>
    <property type="match status" value="1"/>
</dbReference>
<comment type="similarity">
    <text evidence="10">Belongs to the peroxiredoxin family. BCP/PrxQ subfamily.</text>
</comment>
<reference evidence="15 16" key="1">
    <citation type="submission" date="2018-05" db="EMBL/GenBank/DDBJ databases">
        <title>Leucothrix arctica sp. nov., isolated from Arctic seawater.</title>
        <authorList>
            <person name="Choi A."/>
            <person name="Baek K."/>
        </authorList>
    </citation>
    <scope>NUCLEOTIDE SEQUENCE [LARGE SCALE GENOMIC DNA]</scope>
    <source>
        <strain evidence="15 16">JCM 18388</strain>
    </source>
</reference>
<keyword evidence="7" id="KW-1015">Disulfide bond</keyword>
<keyword evidence="8" id="KW-0676">Redox-active center</keyword>
<dbReference type="CDD" id="cd03017">
    <property type="entry name" value="PRX_BCP"/>
    <property type="match status" value="1"/>
</dbReference>
<evidence type="ECO:0000256" key="5">
    <source>
        <dbReference type="ARBA" id="ARBA00022862"/>
    </source>
</evidence>
<dbReference type="GO" id="GO:0034599">
    <property type="term" value="P:cellular response to oxidative stress"/>
    <property type="evidence" value="ECO:0007669"/>
    <property type="project" value="TreeGrafter"/>
</dbReference>
<dbReference type="InterPro" id="IPR036249">
    <property type="entry name" value="Thioredoxin-like_sf"/>
</dbReference>
<evidence type="ECO:0000256" key="9">
    <source>
        <dbReference type="ARBA" id="ARBA00032824"/>
    </source>
</evidence>
<dbReference type="InterPro" id="IPR024706">
    <property type="entry name" value="Peroxiredoxin_AhpC-typ"/>
</dbReference>
<proteinExistence type="inferred from homology"/>
<dbReference type="Gene3D" id="3.40.30.10">
    <property type="entry name" value="Glutaredoxin"/>
    <property type="match status" value="1"/>
</dbReference>
<sequence length="156" mass="17703">MPALEVGQVVPDFSAPATSETTFTLSDYRGKSNVIIYFYPKDSTPGCTTEGQNFRDMKEELDALDTIVVGVSKDTMRRHENFKAKQEFNFELISDVDEEVCNLFNVIQLKKLYGKEYMGIVRSTFLIDKEGVLREHWDKVKVKGHADAVLESVKAL</sequence>
<dbReference type="FunFam" id="3.40.30.10:FF:000007">
    <property type="entry name" value="Thioredoxin-dependent thiol peroxidase"/>
    <property type="match status" value="1"/>
</dbReference>
<protein>
    <recommendedName>
        <fullName evidence="3">thioredoxin-dependent peroxiredoxin</fullName>
        <ecNumber evidence="3">1.11.1.24</ecNumber>
    </recommendedName>
    <alternativeName>
        <fullName evidence="9">Thioredoxin peroxidase</fullName>
    </alternativeName>
    <alternativeName>
        <fullName evidence="11">Thioredoxin-dependent peroxiredoxin Bcp</fullName>
    </alternativeName>
</protein>
<evidence type="ECO:0000256" key="3">
    <source>
        <dbReference type="ARBA" id="ARBA00013017"/>
    </source>
</evidence>
<evidence type="ECO:0000256" key="12">
    <source>
        <dbReference type="ARBA" id="ARBA00049091"/>
    </source>
</evidence>
<dbReference type="InterPro" id="IPR050924">
    <property type="entry name" value="Peroxiredoxin_BCP/PrxQ"/>
</dbReference>
<evidence type="ECO:0000256" key="13">
    <source>
        <dbReference type="PIRSR" id="PIRSR000239-1"/>
    </source>
</evidence>
<dbReference type="OrthoDB" id="9812811at2"/>
<dbReference type="SUPFAM" id="SSF52833">
    <property type="entry name" value="Thioredoxin-like"/>
    <property type="match status" value="1"/>
</dbReference>
<keyword evidence="16" id="KW-1185">Reference proteome</keyword>
<dbReference type="Pfam" id="PF00578">
    <property type="entry name" value="AhpC-TSA"/>
    <property type="match status" value="1"/>
</dbReference>
<dbReference type="EC" id="1.11.1.24" evidence="3"/>
<organism evidence="15 16">
    <name type="scientific">Leucothrix pacifica</name>
    <dbReference type="NCBI Taxonomy" id="1247513"/>
    <lineage>
        <taxon>Bacteria</taxon>
        <taxon>Pseudomonadati</taxon>
        <taxon>Pseudomonadota</taxon>
        <taxon>Gammaproteobacteria</taxon>
        <taxon>Thiotrichales</taxon>
        <taxon>Thiotrichaceae</taxon>
        <taxon>Leucothrix</taxon>
    </lineage>
</organism>
<dbReference type="GO" id="GO:0008379">
    <property type="term" value="F:thioredoxin peroxidase activity"/>
    <property type="evidence" value="ECO:0007669"/>
    <property type="project" value="TreeGrafter"/>
</dbReference>
<accession>A0A317C1M4</accession>
<keyword evidence="6" id="KW-0560">Oxidoreductase</keyword>
<evidence type="ECO:0000256" key="8">
    <source>
        <dbReference type="ARBA" id="ARBA00023284"/>
    </source>
</evidence>
<evidence type="ECO:0000256" key="6">
    <source>
        <dbReference type="ARBA" id="ARBA00023002"/>
    </source>
</evidence>